<feature type="active site" evidence="10">
    <location>
        <position position="157"/>
    </location>
</feature>
<evidence type="ECO:0000256" key="1">
    <source>
        <dbReference type="ARBA" id="ARBA00001770"/>
    </source>
</evidence>
<evidence type="ECO:0000256" key="10">
    <source>
        <dbReference type="PROSITE-ProRule" id="PRU10077"/>
    </source>
</evidence>
<dbReference type="Gene3D" id="3.40.630.20">
    <property type="entry name" value="Peptidase C15, pyroglutamyl peptidase I-like"/>
    <property type="match status" value="1"/>
</dbReference>
<proteinExistence type="inferred from homology"/>
<sequence length="230" mass="24422">MSTRQPAPPLVQQRKPTILLTGFDAFGGADLNPSWLAVKALGGRQILGHKVVAARLPTVYGESLKSLYALLRQHRPALVVCVGQAGGRRAISLERVAINVDDAPIADNAGAQPVDTPVVHGAPVAYFSTLPIKDMLVALQSEGLAAEVSQTAGTFVCNHVFYGLMHMLANNRLLRRTRGGFVHVPWLPEQGTPHMVLEDVVKGLRLALRCAVAVQGKPGAAVGVRAGTTH</sequence>
<reference evidence="11 12" key="1">
    <citation type="submission" date="2023-07" db="EMBL/GenBank/DDBJ databases">
        <title>Sorghum-associated microbial communities from plants grown in Nebraska, USA.</title>
        <authorList>
            <person name="Schachtman D."/>
        </authorList>
    </citation>
    <scope>NUCLEOTIDE SEQUENCE [LARGE SCALE GENOMIC DNA]</scope>
    <source>
        <strain evidence="11 12">4249</strain>
    </source>
</reference>
<dbReference type="NCBIfam" id="TIGR00504">
    <property type="entry name" value="pyro_pdase"/>
    <property type="match status" value="1"/>
</dbReference>
<evidence type="ECO:0000256" key="4">
    <source>
        <dbReference type="ARBA" id="ARBA00006641"/>
    </source>
</evidence>
<comment type="caution">
    <text evidence="11">The sequence shown here is derived from an EMBL/GenBank/DDBJ whole genome shotgun (WGS) entry which is preliminary data.</text>
</comment>
<evidence type="ECO:0000313" key="12">
    <source>
        <dbReference type="Proteomes" id="UP001265700"/>
    </source>
</evidence>
<dbReference type="RefSeq" id="WP_310310345.1">
    <property type="nucleotide sequence ID" value="NZ_JAVDWU010000001.1"/>
</dbReference>
<keyword evidence="6" id="KW-0645">Protease</keyword>
<dbReference type="InterPro" id="IPR033694">
    <property type="entry name" value="PGPEP1_Cys_AS"/>
</dbReference>
<evidence type="ECO:0000256" key="3">
    <source>
        <dbReference type="ARBA" id="ARBA00004496"/>
    </source>
</evidence>
<dbReference type="InterPro" id="IPR033693">
    <property type="entry name" value="PGPEP1_Glu_AS"/>
</dbReference>
<dbReference type="InterPro" id="IPR000816">
    <property type="entry name" value="Peptidase_C15"/>
</dbReference>
<evidence type="ECO:0000256" key="8">
    <source>
        <dbReference type="ARBA" id="ARBA00022807"/>
    </source>
</evidence>
<evidence type="ECO:0000256" key="7">
    <source>
        <dbReference type="ARBA" id="ARBA00022801"/>
    </source>
</evidence>
<comment type="subcellular location">
    <subcellularLocation>
        <location evidence="3">Cytoplasm</location>
    </subcellularLocation>
</comment>
<dbReference type="Pfam" id="PF01470">
    <property type="entry name" value="Peptidase_C15"/>
    <property type="match status" value="1"/>
</dbReference>
<keyword evidence="7 11" id="KW-0378">Hydrolase</keyword>
<dbReference type="PROSITE" id="PS01333">
    <property type="entry name" value="PYRASE_GLU"/>
    <property type="match status" value="1"/>
</dbReference>
<comment type="function">
    <text evidence="2">Removes 5-oxoproline from various penultimate amino acid residues except L-proline.</text>
</comment>
<keyword evidence="5" id="KW-0963">Cytoplasm</keyword>
<dbReference type="Proteomes" id="UP001265700">
    <property type="component" value="Unassembled WGS sequence"/>
</dbReference>
<evidence type="ECO:0000256" key="9">
    <source>
        <dbReference type="PROSITE-ProRule" id="PRU10076"/>
    </source>
</evidence>
<feature type="active site" evidence="9">
    <location>
        <position position="94"/>
    </location>
</feature>
<dbReference type="InterPro" id="IPR029762">
    <property type="entry name" value="PGP-I_bact-type"/>
</dbReference>
<dbReference type="PANTHER" id="PTHR23402:SF1">
    <property type="entry name" value="PYROGLUTAMYL-PEPTIDASE I"/>
    <property type="match status" value="1"/>
</dbReference>
<evidence type="ECO:0000256" key="2">
    <source>
        <dbReference type="ARBA" id="ARBA00002280"/>
    </source>
</evidence>
<dbReference type="PRINTS" id="PR00706">
    <property type="entry name" value="PYROGLUPTASE"/>
</dbReference>
<dbReference type="InterPro" id="IPR036440">
    <property type="entry name" value="Peptidase_C15-like_sf"/>
</dbReference>
<dbReference type="CDD" id="cd00501">
    <property type="entry name" value="Peptidase_C15"/>
    <property type="match status" value="1"/>
</dbReference>
<dbReference type="EC" id="3.4.19.3" evidence="9"/>
<gene>
    <name evidence="11" type="ORF">J2W49_000053</name>
</gene>
<dbReference type="SUPFAM" id="SSF53182">
    <property type="entry name" value="Pyrrolidone carboxyl peptidase (pyroglutamate aminopeptidase)"/>
    <property type="match status" value="1"/>
</dbReference>
<dbReference type="PANTHER" id="PTHR23402">
    <property type="entry name" value="PROTEASE FAMILY C15 PYROGLUTAMYL-PEPTIDASE I-RELATED"/>
    <property type="match status" value="1"/>
</dbReference>
<dbReference type="PIRSF" id="PIRSF015592">
    <property type="entry name" value="Prld-crbxl_pptds"/>
    <property type="match status" value="1"/>
</dbReference>
<keyword evidence="8" id="KW-0788">Thiol protease</keyword>
<dbReference type="PROSITE" id="PS01334">
    <property type="entry name" value="PYRASE_CYS"/>
    <property type="match status" value="1"/>
</dbReference>
<keyword evidence="12" id="KW-1185">Reference proteome</keyword>
<dbReference type="InterPro" id="IPR016125">
    <property type="entry name" value="Peptidase_C15-like"/>
</dbReference>
<organism evidence="11 12">
    <name type="scientific">Hydrogenophaga palleronii</name>
    <dbReference type="NCBI Taxonomy" id="65655"/>
    <lineage>
        <taxon>Bacteria</taxon>
        <taxon>Pseudomonadati</taxon>
        <taxon>Pseudomonadota</taxon>
        <taxon>Betaproteobacteria</taxon>
        <taxon>Burkholderiales</taxon>
        <taxon>Comamonadaceae</taxon>
        <taxon>Hydrogenophaga</taxon>
    </lineage>
</organism>
<evidence type="ECO:0000256" key="5">
    <source>
        <dbReference type="ARBA" id="ARBA00022490"/>
    </source>
</evidence>
<dbReference type="NCBIfam" id="NF009676">
    <property type="entry name" value="PRK13197.1"/>
    <property type="match status" value="1"/>
</dbReference>
<protein>
    <recommendedName>
        <fullName evidence="9">Pyroglutamyl-peptidase I</fullName>
        <ecNumber evidence="9">3.4.19.3</ecNumber>
    </recommendedName>
</protein>
<evidence type="ECO:0000256" key="6">
    <source>
        <dbReference type="ARBA" id="ARBA00022670"/>
    </source>
</evidence>
<comment type="catalytic activity">
    <reaction evidence="1 9">
        <text>Release of an N-terminal pyroglutamyl group from a polypeptide, the second amino acid generally not being Pro.</text>
        <dbReference type="EC" id="3.4.19.3"/>
    </reaction>
</comment>
<comment type="similarity">
    <text evidence="4">Belongs to the peptidase C15 family.</text>
</comment>
<name>A0ABU1WFT2_9BURK</name>
<evidence type="ECO:0000313" key="11">
    <source>
        <dbReference type="EMBL" id="MDR7148125.1"/>
    </source>
</evidence>
<dbReference type="EMBL" id="JAVDWU010000001">
    <property type="protein sequence ID" value="MDR7148125.1"/>
    <property type="molecule type" value="Genomic_DNA"/>
</dbReference>
<accession>A0ABU1WFT2</accession>
<dbReference type="GO" id="GO:0016920">
    <property type="term" value="F:pyroglutamyl-peptidase activity"/>
    <property type="evidence" value="ECO:0007669"/>
    <property type="project" value="UniProtKB-EC"/>
</dbReference>